<feature type="domain" description="Polysaccharide lyase 14" evidence="1">
    <location>
        <begin position="2"/>
        <end position="208"/>
    </location>
</feature>
<dbReference type="PANTHER" id="PTHR40124:SF1">
    <property type="entry name" value="DISAGGREGATASE RELATED REPEAT PROTEIN"/>
    <property type="match status" value="1"/>
</dbReference>
<dbReference type="Proteomes" id="UP000193498">
    <property type="component" value="Unassembled WGS sequence"/>
</dbReference>
<proteinExistence type="predicted"/>
<organism evidence="2 3">
    <name type="scientific">Basidiobolus meristosporus CBS 931.73</name>
    <dbReference type="NCBI Taxonomy" id="1314790"/>
    <lineage>
        <taxon>Eukaryota</taxon>
        <taxon>Fungi</taxon>
        <taxon>Fungi incertae sedis</taxon>
        <taxon>Zoopagomycota</taxon>
        <taxon>Entomophthoromycotina</taxon>
        <taxon>Basidiobolomycetes</taxon>
        <taxon>Basidiobolales</taxon>
        <taxon>Basidiobolaceae</taxon>
        <taxon>Basidiobolus</taxon>
    </lineage>
</organism>
<protein>
    <recommendedName>
        <fullName evidence="1">Polysaccharide lyase 14 domain-containing protein</fullName>
    </recommendedName>
</protein>
<dbReference type="InParanoid" id="A0A1Y1Y466"/>
<dbReference type="OrthoDB" id="10069995at2759"/>
<comment type="caution">
    <text evidence="2">The sequence shown here is derived from an EMBL/GenBank/DDBJ whole genome shotgun (WGS) entry which is preliminary data.</text>
</comment>
<gene>
    <name evidence="2" type="ORF">K493DRAFT_143607</name>
</gene>
<keyword evidence="3" id="KW-1185">Reference proteome</keyword>
<reference evidence="2 3" key="1">
    <citation type="submission" date="2016-07" db="EMBL/GenBank/DDBJ databases">
        <title>Pervasive Adenine N6-methylation of Active Genes in Fungi.</title>
        <authorList>
            <consortium name="DOE Joint Genome Institute"/>
            <person name="Mondo S.J."/>
            <person name="Dannebaum R.O."/>
            <person name="Kuo R.C."/>
            <person name="Labutti K."/>
            <person name="Haridas S."/>
            <person name="Kuo A."/>
            <person name="Salamov A."/>
            <person name="Ahrendt S.R."/>
            <person name="Lipzen A."/>
            <person name="Sullivan W."/>
            <person name="Andreopoulos W.B."/>
            <person name="Clum A."/>
            <person name="Lindquist E."/>
            <person name="Daum C."/>
            <person name="Ramamoorthy G.K."/>
            <person name="Gryganskyi A."/>
            <person name="Culley D."/>
            <person name="Magnuson J.K."/>
            <person name="James T.Y."/>
            <person name="O'Malley M.A."/>
            <person name="Stajich J.E."/>
            <person name="Spatafora J.W."/>
            <person name="Visel A."/>
            <person name="Grigoriev I.V."/>
        </authorList>
    </citation>
    <scope>NUCLEOTIDE SEQUENCE [LARGE SCALE GENOMIC DNA]</scope>
    <source>
        <strain evidence="2 3">CBS 931.73</strain>
    </source>
</reference>
<dbReference type="Pfam" id="PF21294">
    <property type="entry name" value="Polysacc_lyase_14"/>
    <property type="match status" value="1"/>
</dbReference>
<sequence length="209" mass="22912">NTLMQAIYPKGSRNPHGPIVGGCGFDLTPTNTVITPNNIVVFQYQVYFPPDFDFARGGKLPGIYGGGISCTGGTPALNCFSVRIMWRRNGFGEAYVYLPRSAQVPGFCTTPPVTVCNPIYGASIGRGSFQFLRNQWNTIRIMLKVNSSPGAQDGWLQVDWNEQHTVNMDNLAWRIMDNVTTSGVEFSTFYGGSSPPFDAPATTFTLFKS</sequence>
<accession>A0A1Y1Y466</accession>
<dbReference type="Gene3D" id="2.60.120.200">
    <property type="match status" value="1"/>
</dbReference>
<dbReference type="InterPro" id="IPR048958">
    <property type="entry name" value="Polysacc_lyase_14"/>
</dbReference>
<dbReference type="AlphaFoldDB" id="A0A1Y1Y466"/>
<name>A0A1Y1Y466_9FUNG</name>
<evidence type="ECO:0000313" key="3">
    <source>
        <dbReference type="Proteomes" id="UP000193498"/>
    </source>
</evidence>
<evidence type="ECO:0000259" key="1">
    <source>
        <dbReference type="Pfam" id="PF21294"/>
    </source>
</evidence>
<evidence type="ECO:0000313" key="2">
    <source>
        <dbReference type="EMBL" id="ORX92778.1"/>
    </source>
</evidence>
<feature type="non-terminal residue" evidence="2">
    <location>
        <position position="1"/>
    </location>
</feature>
<feature type="non-terminal residue" evidence="2">
    <location>
        <position position="209"/>
    </location>
</feature>
<dbReference type="PANTHER" id="PTHR40124">
    <property type="match status" value="1"/>
</dbReference>
<dbReference type="EMBL" id="MCFE01000260">
    <property type="protein sequence ID" value="ORX92778.1"/>
    <property type="molecule type" value="Genomic_DNA"/>
</dbReference>